<comment type="similarity">
    <text evidence="2">Belongs to the multi antimicrobial extrusion (MATE) (TC 2.A.66.1) family. MepA subfamily.</text>
</comment>
<reference evidence="11 12" key="1">
    <citation type="submission" date="2016-07" db="EMBL/GenBank/DDBJ databases">
        <authorList>
            <person name="Jeong J.-J."/>
            <person name="Kim D.W."/>
            <person name="Sang M.K."/>
            <person name="Choi I.-G."/>
            <person name="Kim K.D."/>
        </authorList>
    </citation>
    <scope>NUCLEOTIDE SEQUENCE [LARGE SCALE GENOMIC DNA]</scope>
    <source>
        <strain evidence="11 12">UTM-3</strain>
    </source>
</reference>
<feature type="transmembrane region" description="Helical" evidence="10">
    <location>
        <begin position="390"/>
        <end position="410"/>
    </location>
</feature>
<dbReference type="InterPro" id="IPR048279">
    <property type="entry name" value="MdtK-like"/>
</dbReference>
<dbReference type="CDD" id="cd13143">
    <property type="entry name" value="MATE_MepA_like"/>
    <property type="match status" value="1"/>
</dbReference>
<evidence type="ECO:0000256" key="1">
    <source>
        <dbReference type="ARBA" id="ARBA00004651"/>
    </source>
</evidence>
<evidence type="ECO:0000256" key="5">
    <source>
        <dbReference type="ARBA" id="ARBA00022475"/>
    </source>
</evidence>
<evidence type="ECO:0000256" key="3">
    <source>
        <dbReference type="ARBA" id="ARBA00022106"/>
    </source>
</evidence>
<dbReference type="GO" id="GO:0015297">
    <property type="term" value="F:antiporter activity"/>
    <property type="evidence" value="ECO:0007669"/>
    <property type="project" value="InterPro"/>
</dbReference>
<evidence type="ECO:0000256" key="10">
    <source>
        <dbReference type="SAM" id="Phobius"/>
    </source>
</evidence>
<dbReference type="AlphaFoldDB" id="A0A1B8ZKX0"/>
<accession>A0A1B8ZKX0</accession>
<feature type="transmembrane region" description="Helical" evidence="10">
    <location>
        <begin position="318"/>
        <end position="337"/>
    </location>
</feature>
<evidence type="ECO:0000256" key="8">
    <source>
        <dbReference type="ARBA" id="ARBA00023136"/>
    </source>
</evidence>
<dbReference type="NCBIfam" id="TIGR00797">
    <property type="entry name" value="matE"/>
    <property type="match status" value="1"/>
</dbReference>
<evidence type="ECO:0000256" key="7">
    <source>
        <dbReference type="ARBA" id="ARBA00022989"/>
    </source>
</evidence>
<keyword evidence="8 10" id="KW-0472">Membrane</keyword>
<dbReference type="PANTHER" id="PTHR43823">
    <property type="entry name" value="SPORULATION PROTEIN YKVU"/>
    <property type="match status" value="1"/>
</dbReference>
<feature type="transmembrane region" description="Helical" evidence="10">
    <location>
        <begin position="136"/>
        <end position="157"/>
    </location>
</feature>
<organism evidence="11 12">
    <name type="scientific">Chryseobacterium artocarpi</name>
    <dbReference type="NCBI Taxonomy" id="1414727"/>
    <lineage>
        <taxon>Bacteria</taxon>
        <taxon>Pseudomonadati</taxon>
        <taxon>Bacteroidota</taxon>
        <taxon>Flavobacteriia</taxon>
        <taxon>Flavobacteriales</taxon>
        <taxon>Weeksellaceae</taxon>
        <taxon>Chryseobacterium group</taxon>
        <taxon>Chryseobacterium</taxon>
    </lineage>
</organism>
<evidence type="ECO:0000256" key="6">
    <source>
        <dbReference type="ARBA" id="ARBA00022692"/>
    </source>
</evidence>
<dbReference type="Pfam" id="PF01554">
    <property type="entry name" value="MatE"/>
    <property type="match status" value="2"/>
</dbReference>
<feature type="transmembrane region" description="Helical" evidence="10">
    <location>
        <begin position="21"/>
        <end position="45"/>
    </location>
</feature>
<dbReference type="RefSeq" id="WP_065394437.1">
    <property type="nucleotide sequence ID" value="NZ_MAYH01000023.1"/>
</dbReference>
<dbReference type="InterPro" id="IPR002528">
    <property type="entry name" value="MATE_fam"/>
</dbReference>
<dbReference type="InterPro" id="IPR045070">
    <property type="entry name" value="MATE_MepA-like"/>
</dbReference>
<feature type="transmembrane region" description="Helical" evidence="10">
    <location>
        <begin position="94"/>
        <end position="116"/>
    </location>
</feature>
<evidence type="ECO:0000256" key="2">
    <source>
        <dbReference type="ARBA" id="ARBA00008417"/>
    </source>
</evidence>
<feature type="transmembrane region" description="Helical" evidence="10">
    <location>
        <begin position="357"/>
        <end position="378"/>
    </location>
</feature>
<feature type="transmembrane region" description="Helical" evidence="10">
    <location>
        <begin position="272"/>
        <end position="292"/>
    </location>
</feature>
<keyword evidence="7 10" id="KW-1133">Transmembrane helix</keyword>
<evidence type="ECO:0000256" key="9">
    <source>
        <dbReference type="ARBA" id="ARBA00023251"/>
    </source>
</evidence>
<proteinExistence type="inferred from homology"/>
<keyword evidence="6 10" id="KW-0812">Transmembrane</keyword>
<keyword evidence="4" id="KW-0813">Transport</keyword>
<evidence type="ECO:0000256" key="4">
    <source>
        <dbReference type="ARBA" id="ARBA00022448"/>
    </source>
</evidence>
<dbReference type="PANTHER" id="PTHR43823:SF3">
    <property type="entry name" value="MULTIDRUG EXPORT PROTEIN MEPA"/>
    <property type="match status" value="1"/>
</dbReference>
<evidence type="ECO:0000313" key="11">
    <source>
        <dbReference type="EMBL" id="OCA72210.1"/>
    </source>
</evidence>
<dbReference type="OrthoDB" id="9811110at2"/>
<comment type="caution">
    <text evidence="11">The sequence shown here is derived from an EMBL/GenBank/DDBJ whole genome shotgun (WGS) entry which is preliminary data.</text>
</comment>
<gene>
    <name evidence="11" type="ORF">BBI01_08685</name>
</gene>
<dbReference type="GO" id="GO:0046677">
    <property type="term" value="P:response to antibiotic"/>
    <property type="evidence" value="ECO:0007669"/>
    <property type="project" value="UniProtKB-KW"/>
</dbReference>
<sequence length="450" mass="50107">MDRKTFILEGDIKKVMWETSWPAVAAIVLYGINNFLDAIFVGYLINTQALAAVGLAYPLSQIVLGFGRLAGTGAGAAVSIWIGENNRDKLYRLFGSFNILCICFSILCTVPAYIYAHELMAMMGAKGNLQMIAVEYFRVTLIGTIFWIYGLALNMLVRAEGKMKTAAMMITVGLIIDIILKPVFISVFGWGVAGAAWATNCGMLIYSLLGFYYYAKGKSSFKTNWKSISYDKEIGKRILKLGLPEMILSVMGVVQSIIIFNAIAAYGTEKDISFFTILNRFFLFLLTPLFGLMRGLQPVVGINFGAGQFNRAGKFLKTYILAGVAILSPFFLVALIFPEELIGVMLPGYIVEYHQIIDFRLFFSVLPLLPVTVLALSYYPAVNQSKKASFLVFLRQVILYIPLMLILPHYFGIKSIYWGSALIELVVGIITLVLLKNYKIQLKPIRIDSI</sequence>
<feature type="transmembrane region" description="Helical" evidence="10">
    <location>
        <begin position="57"/>
        <end position="82"/>
    </location>
</feature>
<feature type="transmembrane region" description="Helical" evidence="10">
    <location>
        <begin position="169"/>
        <end position="190"/>
    </location>
</feature>
<evidence type="ECO:0000313" key="12">
    <source>
        <dbReference type="Proteomes" id="UP000092651"/>
    </source>
</evidence>
<feature type="transmembrane region" description="Helical" evidence="10">
    <location>
        <begin position="196"/>
        <end position="215"/>
    </location>
</feature>
<dbReference type="PIRSF" id="PIRSF006603">
    <property type="entry name" value="DinF"/>
    <property type="match status" value="1"/>
</dbReference>
<protein>
    <recommendedName>
        <fullName evidence="3">Multidrug export protein MepA</fullName>
    </recommendedName>
</protein>
<keyword evidence="12" id="KW-1185">Reference proteome</keyword>
<name>A0A1B8ZKX0_9FLAO</name>
<dbReference type="GO" id="GO:0042910">
    <property type="term" value="F:xenobiotic transmembrane transporter activity"/>
    <property type="evidence" value="ECO:0007669"/>
    <property type="project" value="InterPro"/>
</dbReference>
<feature type="transmembrane region" description="Helical" evidence="10">
    <location>
        <begin position="416"/>
        <end position="435"/>
    </location>
</feature>
<dbReference type="Proteomes" id="UP000092651">
    <property type="component" value="Unassembled WGS sequence"/>
</dbReference>
<feature type="transmembrane region" description="Helical" evidence="10">
    <location>
        <begin position="246"/>
        <end position="266"/>
    </location>
</feature>
<dbReference type="InterPro" id="IPR051327">
    <property type="entry name" value="MATE_MepA_subfamily"/>
</dbReference>
<dbReference type="GO" id="GO:0005886">
    <property type="term" value="C:plasma membrane"/>
    <property type="evidence" value="ECO:0007669"/>
    <property type="project" value="UniProtKB-SubCell"/>
</dbReference>
<keyword evidence="5" id="KW-1003">Cell membrane</keyword>
<comment type="subcellular location">
    <subcellularLocation>
        <location evidence="1">Cell membrane</location>
        <topology evidence="1">Multi-pass membrane protein</topology>
    </subcellularLocation>
</comment>
<dbReference type="EMBL" id="MAYH01000023">
    <property type="protein sequence ID" value="OCA72210.1"/>
    <property type="molecule type" value="Genomic_DNA"/>
</dbReference>
<keyword evidence="9" id="KW-0046">Antibiotic resistance</keyword>